<dbReference type="AlphaFoldDB" id="A0A370SU79"/>
<dbReference type="EMBL" id="QRAV01000003">
    <property type="protein sequence ID" value="RDL23222.1"/>
    <property type="molecule type" value="Genomic_DNA"/>
</dbReference>
<accession>A0A370SU79</accession>
<comment type="caution">
    <text evidence="1">The sequence shown here is derived from an EMBL/GenBank/DDBJ whole genome shotgun (WGS) entry which is preliminary data.</text>
</comment>
<protein>
    <submittedName>
        <fullName evidence="1">Uncharacterized protein</fullName>
    </submittedName>
</protein>
<organism evidence="1 2">
    <name type="scientific">Pseudomonas jessenii</name>
    <dbReference type="NCBI Taxonomy" id="77298"/>
    <lineage>
        <taxon>Bacteria</taxon>
        <taxon>Pseudomonadati</taxon>
        <taxon>Pseudomonadota</taxon>
        <taxon>Gammaproteobacteria</taxon>
        <taxon>Pseudomonadales</taxon>
        <taxon>Pseudomonadaceae</taxon>
        <taxon>Pseudomonas</taxon>
    </lineage>
</organism>
<reference evidence="1 2" key="1">
    <citation type="submission" date="2018-07" db="EMBL/GenBank/DDBJ databases">
        <title>Genome sequencing of rice bacterial endophytes.</title>
        <authorList>
            <person name="Venturi V."/>
        </authorList>
    </citation>
    <scope>NUCLEOTIDE SEQUENCE [LARGE SCALE GENOMIC DNA]</scope>
    <source>
        <strain evidence="1 2">E2333</strain>
    </source>
</reference>
<gene>
    <name evidence="1" type="ORF">DEU51_103355</name>
</gene>
<dbReference type="Proteomes" id="UP000255365">
    <property type="component" value="Unassembled WGS sequence"/>
</dbReference>
<evidence type="ECO:0000313" key="2">
    <source>
        <dbReference type="Proteomes" id="UP000255365"/>
    </source>
</evidence>
<evidence type="ECO:0000313" key="1">
    <source>
        <dbReference type="EMBL" id="RDL23222.1"/>
    </source>
</evidence>
<sequence length="89" mass="9744">MSRKAEKRPMTDDQIAVQESRIPDIALKAFSNAYKMALANGASVLVAKDGQLFEVTENSSIALRSIGTYGNLKSGTRLHINKSSKRVTF</sequence>
<proteinExistence type="predicted"/>
<dbReference type="RefSeq" id="WP_042557976.1">
    <property type="nucleotide sequence ID" value="NZ_QRAV01000003.1"/>
</dbReference>
<name>A0A370SU79_PSEJE</name>